<dbReference type="PANTHER" id="PTHR43421:SF1">
    <property type="entry name" value="METALLOPROTEASE PMBA"/>
    <property type="match status" value="1"/>
</dbReference>
<dbReference type="GO" id="GO:0006508">
    <property type="term" value="P:proteolysis"/>
    <property type="evidence" value="ECO:0007669"/>
    <property type="project" value="InterPro"/>
</dbReference>
<evidence type="ECO:0000259" key="3">
    <source>
        <dbReference type="Pfam" id="PF19289"/>
    </source>
</evidence>
<evidence type="ECO:0000313" key="5">
    <source>
        <dbReference type="Proteomes" id="UP000297891"/>
    </source>
</evidence>
<organism evidence="4 5">
    <name type="scientific">Leptospira brenneri</name>
    <dbReference type="NCBI Taxonomy" id="2023182"/>
    <lineage>
        <taxon>Bacteria</taxon>
        <taxon>Pseudomonadati</taxon>
        <taxon>Spirochaetota</taxon>
        <taxon>Spirochaetia</taxon>
        <taxon>Leptospirales</taxon>
        <taxon>Leptospiraceae</taxon>
        <taxon>Leptospira</taxon>
    </lineage>
</organism>
<dbReference type="InterPro" id="IPR036059">
    <property type="entry name" value="TldD/PmbA_sf"/>
</dbReference>
<evidence type="ECO:0000259" key="2">
    <source>
        <dbReference type="Pfam" id="PF01523"/>
    </source>
</evidence>
<reference evidence="4" key="1">
    <citation type="journal article" date="2019" name="PLoS Negl. Trop. Dis.">
        <title>Revisiting the worldwide diversity of Leptospira species in the environment.</title>
        <authorList>
            <person name="Vincent A.T."/>
            <person name="Schiettekatte O."/>
            <person name="Bourhy P."/>
            <person name="Veyrier F.J."/>
            <person name="Picardeau M."/>
        </authorList>
    </citation>
    <scope>NUCLEOTIDE SEQUENCE [LARGE SCALE GENOMIC DNA]</scope>
    <source>
        <strain evidence="4">201800277</strain>
    </source>
</reference>
<dbReference type="RefSeq" id="WP_100790942.1">
    <property type="nucleotide sequence ID" value="NZ_NPDQ01000004.1"/>
</dbReference>
<protein>
    <submittedName>
        <fullName evidence="4">TldD/PmbA family protein</fullName>
    </submittedName>
</protein>
<dbReference type="AlphaFoldDB" id="A0A2M9Y2M3"/>
<dbReference type="InterPro" id="IPR035068">
    <property type="entry name" value="TldD/PmbA_N"/>
</dbReference>
<feature type="domain" description="Metalloprotease TldD/E C-terminal" evidence="3">
    <location>
        <begin position="240"/>
        <end position="455"/>
    </location>
</feature>
<dbReference type="InterPro" id="IPR047657">
    <property type="entry name" value="PmbA"/>
</dbReference>
<dbReference type="GO" id="GO:0005829">
    <property type="term" value="C:cytosol"/>
    <property type="evidence" value="ECO:0007669"/>
    <property type="project" value="TreeGrafter"/>
</dbReference>
<dbReference type="SUPFAM" id="SSF111283">
    <property type="entry name" value="Putative modulator of DNA gyrase, PmbA/TldD"/>
    <property type="match status" value="1"/>
</dbReference>
<dbReference type="Pfam" id="PF01523">
    <property type="entry name" value="PmbA_TldD_1st"/>
    <property type="match status" value="1"/>
</dbReference>
<feature type="domain" description="Metalloprotease TldD/E N-terminal" evidence="2">
    <location>
        <begin position="32"/>
        <end position="94"/>
    </location>
</feature>
<proteinExistence type="inferred from homology"/>
<dbReference type="Gene3D" id="3.30.2290.10">
    <property type="entry name" value="PmbA/TldD superfamily"/>
    <property type="match status" value="1"/>
</dbReference>
<dbReference type="GO" id="GO:0008237">
    <property type="term" value="F:metallopeptidase activity"/>
    <property type="evidence" value="ECO:0007669"/>
    <property type="project" value="InterPro"/>
</dbReference>
<dbReference type="OrthoDB" id="9803618at2"/>
<name>A0A2M9Y2M3_9LEPT</name>
<dbReference type="InterPro" id="IPR045569">
    <property type="entry name" value="Metalloprtase-TldD/E_C"/>
</dbReference>
<dbReference type="Proteomes" id="UP000297891">
    <property type="component" value="Unassembled WGS sequence"/>
</dbReference>
<accession>A0A2M9Y2M3</accession>
<sequence length="459" mass="49459">MDRHSIEKRLNDQKDLLSNLVKKAKSNGIDQVEIYSSYGYSEDVSLEKNDLNNCTATEENMFGIRVIAEGNQGFIISNHIPSLYESIEEAYSLAKSQSTPDFDLCLPDPETIRAVFNQYDDSLDKLGIEDLVASAKEALGWRNDLYSKVNIDSGDFSLSKGYKLIVSSKGVMAHELGAELSASVMGMGVDGDLVGSFDYDSASGFNKDQFQTLWKKAFLNFGDKCMGALYAKPISGFQGKVLLPPDAVYSFFLGLFIGSLNGTSLRKGKSKMAGKLGEKVASSLLSIWDDPTNSGLMGSTGFDREGLPTARKPVLTEGVLNTYFYNTYEAKKAGLPKSNGSATGGAQSLPGCGPKQLQIAPGTSSKDEFFKLPGRTLFVNRISGTKDGASGDFSGVIKGGYVLENGAKIPVREVQIVGNAFDALNQIEAISKEGELLGESSFVPYMLLDGFTITGVTEN</sequence>
<evidence type="ECO:0000313" key="4">
    <source>
        <dbReference type="EMBL" id="TGK92165.1"/>
    </source>
</evidence>
<dbReference type="InterPro" id="IPR002510">
    <property type="entry name" value="Metalloprtase-TldD/E_N"/>
</dbReference>
<gene>
    <name evidence="4" type="ORF">EHQ30_16035</name>
</gene>
<dbReference type="Pfam" id="PF19289">
    <property type="entry name" value="PmbA_TldD_3rd"/>
    <property type="match status" value="1"/>
</dbReference>
<comment type="caution">
    <text evidence="4">The sequence shown here is derived from an EMBL/GenBank/DDBJ whole genome shotgun (WGS) entry which is preliminary data.</text>
</comment>
<dbReference type="PANTHER" id="PTHR43421">
    <property type="entry name" value="METALLOPROTEASE PMBA"/>
    <property type="match status" value="1"/>
</dbReference>
<keyword evidence="5" id="KW-1185">Reference proteome</keyword>
<evidence type="ECO:0000256" key="1">
    <source>
        <dbReference type="ARBA" id="ARBA00005836"/>
    </source>
</evidence>
<comment type="similarity">
    <text evidence="1">Belongs to the peptidase U62 family.</text>
</comment>
<dbReference type="EMBL" id="RQFP01000014">
    <property type="protein sequence ID" value="TGK92165.1"/>
    <property type="molecule type" value="Genomic_DNA"/>
</dbReference>